<evidence type="ECO:0000256" key="7">
    <source>
        <dbReference type="SAM" id="SignalP"/>
    </source>
</evidence>
<evidence type="ECO:0000256" key="1">
    <source>
        <dbReference type="ARBA" id="ARBA00022448"/>
    </source>
</evidence>
<feature type="signal peptide" evidence="7">
    <location>
        <begin position="1"/>
        <end position="23"/>
    </location>
</feature>
<comment type="caution">
    <text evidence="9">The sequence shown here is derived from an EMBL/GenBank/DDBJ whole genome shotgun (WGS) entry which is preliminary data.</text>
</comment>
<keyword evidence="4" id="KW-0249">Electron transport</keyword>
<feature type="chain" id="PRO_5020866409" evidence="7">
    <location>
        <begin position="24"/>
        <end position="99"/>
    </location>
</feature>
<keyword evidence="3 6" id="KW-0479">Metal-binding</keyword>
<evidence type="ECO:0000256" key="4">
    <source>
        <dbReference type="ARBA" id="ARBA00022982"/>
    </source>
</evidence>
<dbReference type="OrthoDB" id="8526831at2"/>
<dbReference type="SUPFAM" id="SSF46626">
    <property type="entry name" value="Cytochrome c"/>
    <property type="match status" value="1"/>
</dbReference>
<keyword evidence="10" id="KW-1185">Reference proteome</keyword>
<evidence type="ECO:0000256" key="5">
    <source>
        <dbReference type="ARBA" id="ARBA00023004"/>
    </source>
</evidence>
<evidence type="ECO:0000256" key="2">
    <source>
        <dbReference type="ARBA" id="ARBA00022617"/>
    </source>
</evidence>
<organism evidence="9 10">
    <name type="scientific">Sulfuritortus calidifontis</name>
    <dbReference type="NCBI Taxonomy" id="1914471"/>
    <lineage>
        <taxon>Bacteria</taxon>
        <taxon>Pseudomonadati</taxon>
        <taxon>Pseudomonadota</taxon>
        <taxon>Betaproteobacteria</taxon>
        <taxon>Nitrosomonadales</taxon>
        <taxon>Thiobacillaceae</taxon>
        <taxon>Sulfuritortus</taxon>
    </lineage>
</organism>
<evidence type="ECO:0000256" key="6">
    <source>
        <dbReference type="PROSITE-ProRule" id="PRU00433"/>
    </source>
</evidence>
<keyword evidence="5 6" id="KW-0408">Iron</keyword>
<dbReference type="Gene3D" id="1.10.760.10">
    <property type="entry name" value="Cytochrome c-like domain"/>
    <property type="match status" value="1"/>
</dbReference>
<evidence type="ECO:0000259" key="8">
    <source>
        <dbReference type="PROSITE" id="PS51007"/>
    </source>
</evidence>
<dbReference type="InterPro" id="IPR050597">
    <property type="entry name" value="Cytochrome_c_Oxidase_Subunit"/>
</dbReference>
<dbReference type="RefSeq" id="WP_126462193.1">
    <property type="nucleotide sequence ID" value="NZ_AP018721.1"/>
</dbReference>
<proteinExistence type="predicted"/>
<keyword evidence="7" id="KW-0732">Signal</keyword>
<dbReference type="AlphaFoldDB" id="A0A4R3JXH3"/>
<keyword evidence="2 6" id="KW-0349">Heme</keyword>
<keyword evidence="1" id="KW-0813">Transport</keyword>
<gene>
    <name evidence="9" type="ORF">EDC61_103147</name>
</gene>
<dbReference type="InterPro" id="IPR009056">
    <property type="entry name" value="Cyt_c-like_dom"/>
</dbReference>
<dbReference type="GO" id="GO:0009055">
    <property type="term" value="F:electron transfer activity"/>
    <property type="evidence" value="ECO:0007669"/>
    <property type="project" value="InterPro"/>
</dbReference>
<dbReference type="GO" id="GO:0046872">
    <property type="term" value="F:metal ion binding"/>
    <property type="evidence" value="ECO:0007669"/>
    <property type="project" value="UniProtKB-KW"/>
</dbReference>
<dbReference type="EMBL" id="SLZY01000003">
    <property type="protein sequence ID" value="TCS73024.1"/>
    <property type="molecule type" value="Genomic_DNA"/>
</dbReference>
<dbReference type="PROSITE" id="PS51007">
    <property type="entry name" value="CYTC"/>
    <property type="match status" value="1"/>
</dbReference>
<accession>A0A4R3JXH3</accession>
<dbReference type="InterPro" id="IPR036909">
    <property type="entry name" value="Cyt_c-like_dom_sf"/>
</dbReference>
<evidence type="ECO:0000313" key="9">
    <source>
        <dbReference type="EMBL" id="TCS73024.1"/>
    </source>
</evidence>
<evidence type="ECO:0000313" key="10">
    <source>
        <dbReference type="Proteomes" id="UP000295135"/>
    </source>
</evidence>
<feature type="domain" description="Cytochrome c" evidence="8">
    <location>
        <begin position="19"/>
        <end position="99"/>
    </location>
</feature>
<protein>
    <submittedName>
        <fullName evidence="9">Sulfide dehydrogenase cytochrome subunit</fullName>
    </submittedName>
</protein>
<sequence length="99" mass="10737">MKHTLAYTLLFAGALGVVATAQADPRTRTMAANCSYCHGPDGKSRGAIPSLAGLEKDYFVQQMKDFKSGTRPSVVMQKHALGYTDEEIEQLAAWFAAVK</sequence>
<dbReference type="Pfam" id="PF13442">
    <property type="entry name" value="Cytochrome_CBB3"/>
    <property type="match status" value="1"/>
</dbReference>
<dbReference type="Proteomes" id="UP000295135">
    <property type="component" value="Unassembled WGS sequence"/>
</dbReference>
<dbReference type="PANTHER" id="PTHR33751:SF9">
    <property type="entry name" value="CYTOCHROME C4"/>
    <property type="match status" value="1"/>
</dbReference>
<dbReference type="PANTHER" id="PTHR33751">
    <property type="entry name" value="CBB3-TYPE CYTOCHROME C OXIDASE SUBUNIT FIXP"/>
    <property type="match status" value="1"/>
</dbReference>
<name>A0A4R3JXH3_9PROT</name>
<reference evidence="9 10" key="1">
    <citation type="submission" date="2019-03" db="EMBL/GenBank/DDBJ databases">
        <title>Genomic Encyclopedia of Type Strains, Phase IV (KMG-IV): sequencing the most valuable type-strain genomes for metagenomic binning, comparative biology and taxonomic classification.</title>
        <authorList>
            <person name="Goeker M."/>
        </authorList>
    </citation>
    <scope>NUCLEOTIDE SEQUENCE [LARGE SCALE GENOMIC DNA]</scope>
    <source>
        <strain evidence="9 10">DSM 103923</strain>
    </source>
</reference>
<evidence type="ECO:0000256" key="3">
    <source>
        <dbReference type="ARBA" id="ARBA00022723"/>
    </source>
</evidence>
<dbReference type="GO" id="GO:0020037">
    <property type="term" value="F:heme binding"/>
    <property type="evidence" value="ECO:0007669"/>
    <property type="project" value="InterPro"/>
</dbReference>